<sequence length="329" mass="37686">MTSRYEMPPRCHNADGEERRVGVELEMSGISLEQIAQCVQSVHGGSIDAHDRLLIDVREADFGDYRIEFDARWLHDRKKSDSEEVSELWAAVERYAEDVLLGLAETVVPAELVCPPLPISQLARLDDTVTALREAGALGTGASVIYAFGLQFNAELPALDADTIRRHLQAFACLTDWLRDQEQIPPTRRLSPFIRDYPLAYLRLLLQPDYAPDMNGLIDDYLEHNPTRNRTLDMLPLFALIDEARVRAKVPDQKINKRPTFHYRLPNSEIDDAQWSLHAPWNRWVQVEALADDQARLKRWSAAWRADDSENSIDFVGWRDKVTQWLSGR</sequence>
<gene>
    <name evidence="1" type="ORF">RM530_06630</name>
</gene>
<dbReference type="Proteomes" id="UP001254608">
    <property type="component" value="Unassembled WGS sequence"/>
</dbReference>
<protein>
    <submittedName>
        <fullName evidence="1">Amidoligase family protein</fullName>
    </submittedName>
</protein>
<comment type="caution">
    <text evidence="1">The sequence shown here is derived from an EMBL/GenBank/DDBJ whole genome shotgun (WGS) entry which is preliminary data.</text>
</comment>
<reference evidence="1 2" key="1">
    <citation type="submission" date="2023-09" db="EMBL/GenBank/DDBJ databases">
        <authorList>
            <person name="Rey-Velasco X."/>
        </authorList>
    </citation>
    <scope>NUCLEOTIDE SEQUENCE [LARGE SCALE GENOMIC DNA]</scope>
    <source>
        <strain evidence="1 2">W345</strain>
    </source>
</reference>
<evidence type="ECO:0000313" key="1">
    <source>
        <dbReference type="EMBL" id="MDT0497041.1"/>
    </source>
</evidence>
<accession>A0ABU2WIC9</accession>
<evidence type="ECO:0000313" key="2">
    <source>
        <dbReference type="Proteomes" id="UP001254608"/>
    </source>
</evidence>
<proteinExistence type="predicted"/>
<keyword evidence="2" id="KW-1185">Reference proteome</keyword>
<dbReference type="InterPro" id="IPR022025">
    <property type="entry name" value="Amidoligase_2"/>
</dbReference>
<name>A0ABU2WIC9_9GAMM</name>
<dbReference type="RefSeq" id="WP_311364435.1">
    <property type="nucleotide sequence ID" value="NZ_JAVRIC010000007.1"/>
</dbReference>
<dbReference type="EMBL" id="JAVRIC010000007">
    <property type="protein sequence ID" value="MDT0497041.1"/>
    <property type="molecule type" value="Genomic_DNA"/>
</dbReference>
<organism evidence="1 2">
    <name type="scientific">Banduia mediterranea</name>
    <dbReference type="NCBI Taxonomy" id="3075609"/>
    <lineage>
        <taxon>Bacteria</taxon>
        <taxon>Pseudomonadati</taxon>
        <taxon>Pseudomonadota</taxon>
        <taxon>Gammaproteobacteria</taxon>
        <taxon>Nevskiales</taxon>
        <taxon>Algiphilaceae</taxon>
        <taxon>Banduia</taxon>
    </lineage>
</organism>
<dbReference type="Pfam" id="PF12224">
    <property type="entry name" value="Amidoligase_2"/>
    <property type="match status" value="1"/>
</dbReference>